<evidence type="ECO:0000256" key="2">
    <source>
        <dbReference type="ARBA" id="ARBA00007783"/>
    </source>
</evidence>
<comment type="caution">
    <text evidence="8">The sequence shown here is derived from an EMBL/GenBank/DDBJ whole genome shotgun (WGS) entry which is preliminary data.</text>
</comment>
<feature type="transmembrane region" description="Helical" evidence="6">
    <location>
        <begin position="29"/>
        <end position="49"/>
    </location>
</feature>
<gene>
    <name evidence="8" type="ORF">LP43_0806</name>
</gene>
<dbReference type="Proteomes" id="UP000029999">
    <property type="component" value="Unassembled WGS sequence"/>
</dbReference>
<dbReference type="RefSeq" id="WP_036312328.1">
    <property type="nucleotide sequence ID" value="NZ_JRQD01000002.1"/>
</dbReference>
<dbReference type="InterPro" id="IPR000412">
    <property type="entry name" value="ABC_2_transport"/>
</dbReference>
<dbReference type="GO" id="GO:0043190">
    <property type="term" value="C:ATP-binding cassette (ABC) transporter complex"/>
    <property type="evidence" value="ECO:0007669"/>
    <property type="project" value="InterPro"/>
</dbReference>
<feature type="transmembrane region" description="Helical" evidence="6">
    <location>
        <begin position="55"/>
        <end position="81"/>
    </location>
</feature>
<evidence type="ECO:0000256" key="1">
    <source>
        <dbReference type="ARBA" id="ARBA00004141"/>
    </source>
</evidence>
<keyword evidence="4 6" id="KW-1133">Transmembrane helix</keyword>
<protein>
    <recommendedName>
        <fullName evidence="6">Transport permease protein</fullName>
    </recommendedName>
</protein>
<dbReference type="InterPro" id="IPR013525">
    <property type="entry name" value="ABC2_TM"/>
</dbReference>
<keyword evidence="5 6" id="KW-0472">Membrane</keyword>
<evidence type="ECO:0000256" key="6">
    <source>
        <dbReference type="RuleBase" id="RU361157"/>
    </source>
</evidence>
<evidence type="ECO:0000256" key="3">
    <source>
        <dbReference type="ARBA" id="ARBA00022692"/>
    </source>
</evidence>
<comment type="subcellular location">
    <subcellularLocation>
        <location evidence="6">Cell inner membrane</location>
        <topology evidence="6">Multi-pass membrane protein</topology>
    </subcellularLocation>
    <subcellularLocation>
        <location evidence="1">Membrane</location>
        <topology evidence="1">Multi-pass membrane protein</topology>
    </subcellularLocation>
</comment>
<feature type="transmembrane region" description="Helical" evidence="6">
    <location>
        <begin position="166"/>
        <end position="185"/>
    </location>
</feature>
<dbReference type="InterPro" id="IPR047817">
    <property type="entry name" value="ABC2_TM_bact-type"/>
</dbReference>
<dbReference type="AlphaFoldDB" id="A0A0A0BHR1"/>
<keyword evidence="3 6" id="KW-0812">Transmembrane</keyword>
<keyword evidence="6" id="KW-1003">Cell membrane</keyword>
<dbReference type="GO" id="GO:0140359">
    <property type="term" value="F:ABC-type transporter activity"/>
    <property type="evidence" value="ECO:0007669"/>
    <property type="project" value="InterPro"/>
</dbReference>
<evidence type="ECO:0000256" key="5">
    <source>
        <dbReference type="ARBA" id="ARBA00023136"/>
    </source>
</evidence>
<proteinExistence type="inferred from homology"/>
<feature type="transmembrane region" description="Helical" evidence="6">
    <location>
        <begin position="102"/>
        <end position="128"/>
    </location>
</feature>
<evidence type="ECO:0000313" key="8">
    <source>
        <dbReference type="EMBL" id="KGM07197.1"/>
    </source>
</evidence>
<feature type="domain" description="ABC transmembrane type-2" evidence="7">
    <location>
        <begin position="23"/>
        <end position="248"/>
    </location>
</feature>
<dbReference type="PIRSF" id="PIRSF006648">
    <property type="entry name" value="DrrB"/>
    <property type="match status" value="1"/>
</dbReference>
<evidence type="ECO:0000256" key="4">
    <source>
        <dbReference type="ARBA" id="ARBA00022989"/>
    </source>
</evidence>
<keyword evidence="6" id="KW-0813">Transport</keyword>
<dbReference type="PANTHER" id="PTHR43229:SF2">
    <property type="entry name" value="NODULATION PROTEIN J"/>
    <property type="match status" value="1"/>
</dbReference>
<feature type="transmembrane region" description="Helical" evidence="6">
    <location>
        <begin position="221"/>
        <end position="243"/>
    </location>
</feature>
<sequence>MSNWLAVKAVVGRELSKVFRQRGRLISSMVRPLIWLLVIGSGVGSMLQGEQQSGYLTFLVPGIVAMTLLFAALLSALTLVYDKEFGVMRMMMIAPIEHYWIVVSKIIAATITAMVQAAMLLVILAVIGLVDVNIALLLLVPALATAICCAAIGGLIAAWSKTLDNFAVIMNFFIFPLFFLSGALYPVSQLPEYLKYIVLINPFSYGVDLMKHAVPAAESDFSIITDITVLSVFSIAAIVVACWRFSRESVHEPLFHRVTGKKG</sequence>
<dbReference type="PROSITE" id="PS51012">
    <property type="entry name" value="ABC_TM2"/>
    <property type="match status" value="1"/>
</dbReference>
<dbReference type="Pfam" id="PF01061">
    <property type="entry name" value="ABC2_membrane"/>
    <property type="match status" value="1"/>
</dbReference>
<evidence type="ECO:0000259" key="7">
    <source>
        <dbReference type="PROSITE" id="PS51012"/>
    </source>
</evidence>
<dbReference type="PANTHER" id="PTHR43229">
    <property type="entry name" value="NODULATION PROTEIN J"/>
    <property type="match status" value="1"/>
</dbReference>
<dbReference type="PRINTS" id="PR00164">
    <property type="entry name" value="ABC2TRNSPORT"/>
</dbReference>
<evidence type="ECO:0000313" key="9">
    <source>
        <dbReference type="Proteomes" id="UP000029999"/>
    </source>
</evidence>
<dbReference type="STRING" id="392484.LP43_0806"/>
<reference evidence="8 9" key="1">
    <citation type="submission" date="2014-09" db="EMBL/GenBank/DDBJ databases">
        <authorList>
            <person name="Grob C."/>
            <person name="Taubert M."/>
            <person name="Howat A.M."/>
            <person name="Burns O.J."/>
            <person name="Dixon J.L."/>
            <person name="Chen Y."/>
            <person name="Murrell J.C."/>
        </authorList>
    </citation>
    <scope>NUCLEOTIDE SEQUENCE [LARGE SCALE GENOMIC DNA]</scope>
    <source>
        <strain evidence="8">L4</strain>
    </source>
</reference>
<dbReference type="InterPro" id="IPR051784">
    <property type="entry name" value="Nod_factor_ABC_transporter"/>
</dbReference>
<comment type="similarity">
    <text evidence="2 6">Belongs to the ABC-2 integral membrane protein family.</text>
</comment>
<organism evidence="8 9">
    <name type="scientific">Methylophaga thiooxydans</name>
    <dbReference type="NCBI Taxonomy" id="392484"/>
    <lineage>
        <taxon>Bacteria</taxon>
        <taxon>Pseudomonadati</taxon>
        <taxon>Pseudomonadota</taxon>
        <taxon>Gammaproteobacteria</taxon>
        <taxon>Thiotrichales</taxon>
        <taxon>Piscirickettsiaceae</taxon>
        <taxon>Methylophaga</taxon>
    </lineage>
</organism>
<accession>A0A0A0BHR1</accession>
<dbReference type="EMBL" id="JRQD01000002">
    <property type="protein sequence ID" value="KGM07197.1"/>
    <property type="molecule type" value="Genomic_DNA"/>
</dbReference>
<name>A0A0A0BHR1_9GAMM</name>
<feature type="transmembrane region" description="Helical" evidence="6">
    <location>
        <begin position="134"/>
        <end position="159"/>
    </location>
</feature>